<gene>
    <name evidence="2" type="ORF">LVJ94_14455</name>
</gene>
<organism evidence="2 3">
    <name type="scientific">Pendulispora rubella</name>
    <dbReference type="NCBI Taxonomy" id="2741070"/>
    <lineage>
        <taxon>Bacteria</taxon>
        <taxon>Pseudomonadati</taxon>
        <taxon>Myxococcota</taxon>
        <taxon>Myxococcia</taxon>
        <taxon>Myxococcales</taxon>
        <taxon>Sorangiineae</taxon>
        <taxon>Pendulisporaceae</taxon>
        <taxon>Pendulispora</taxon>
    </lineage>
</organism>
<evidence type="ECO:0000259" key="1">
    <source>
        <dbReference type="Pfam" id="PF04965"/>
    </source>
</evidence>
<dbReference type="Pfam" id="PF04965">
    <property type="entry name" value="GPW_gp25"/>
    <property type="match status" value="1"/>
</dbReference>
<keyword evidence="3" id="KW-1185">Reference proteome</keyword>
<proteinExistence type="predicted"/>
<dbReference type="Proteomes" id="UP001374803">
    <property type="component" value="Chromosome"/>
</dbReference>
<reference evidence="2" key="1">
    <citation type="submission" date="2021-12" db="EMBL/GenBank/DDBJ databases">
        <title>Discovery of the Pendulisporaceae a myxobacterial family with distinct sporulation behavior and unique specialized metabolism.</title>
        <authorList>
            <person name="Garcia R."/>
            <person name="Popoff A."/>
            <person name="Bader C.D."/>
            <person name="Loehr J."/>
            <person name="Walesch S."/>
            <person name="Walt C."/>
            <person name="Boldt J."/>
            <person name="Bunk B."/>
            <person name="Haeckl F.J.F.P.J."/>
            <person name="Gunesch A.P."/>
            <person name="Birkelbach J."/>
            <person name="Nuebel U."/>
            <person name="Pietschmann T."/>
            <person name="Bach T."/>
            <person name="Mueller R."/>
        </authorList>
    </citation>
    <scope>NUCLEOTIDE SEQUENCE</scope>
    <source>
        <strain evidence="2">MSr11367</strain>
    </source>
</reference>
<dbReference type="RefSeq" id="WP_394838107.1">
    <property type="nucleotide sequence ID" value="NZ_CP089929.1"/>
</dbReference>
<evidence type="ECO:0000313" key="3">
    <source>
        <dbReference type="Proteomes" id="UP001374803"/>
    </source>
</evidence>
<evidence type="ECO:0000313" key="2">
    <source>
        <dbReference type="EMBL" id="WXB08434.1"/>
    </source>
</evidence>
<dbReference type="Gene3D" id="3.10.450.40">
    <property type="match status" value="1"/>
</dbReference>
<sequence>MTVLGLIAGREPPPEPSSVRRAVAELVADIELLLGTLRGSMPGDVDFGVGDVSGTYASGAEAVRAWCLDTQEALRRYVPRLRHPRVIHVPGDALDLVFRAKIRGSMAVQGRAAPLELELSVDPQRSWRVR</sequence>
<dbReference type="SUPFAM" id="SSF160719">
    <property type="entry name" value="gpW/gp25-like"/>
    <property type="match status" value="1"/>
</dbReference>
<name>A0ABZ2LC02_9BACT</name>
<dbReference type="EMBL" id="CP089983">
    <property type="protein sequence ID" value="WXB08434.1"/>
    <property type="molecule type" value="Genomic_DNA"/>
</dbReference>
<feature type="domain" description="IraD/Gp25-like" evidence="1">
    <location>
        <begin position="26"/>
        <end position="108"/>
    </location>
</feature>
<dbReference type="InterPro" id="IPR007048">
    <property type="entry name" value="IraD/Gp25-like"/>
</dbReference>
<accession>A0ABZ2LC02</accession>
<protein>
    <submittedName>
        <fullName evidence="2">GPW/gp25 family protein</fullName>
    </submittedName>
</protein>